<dbReference type="EMBL" id="KZ821234">
    <property type="protein sequence ID" value="PYH44893.1"/>
    <property type="molecule type" value="Genomic_DNA"/>
</dbReference>
<evidence type="ECO:0000313" key="4">
    <source>
        <dbReference type="Proteomes" id="UP000248349"/>
    </source>
</evidence>
<dbReference type="OrthoDB" id="4501248at2759"/>
<feature type="region of interest" description="Disordered" evidence="1">
    <location>
        <begin position="289"/>
        <end position="378"/>
    </location>
</feature>
<dbReference type="InterPro" id="IPR013087">
    <property type="entry name" value="Znf_C2H2_type"/>
</dbReference>
<reference evidence="3 4" key="1">
    <citation type="submission" date="2016-12" db="EMBL/GenBank/DDBJ databases">
        <title>The genomes of Aspergillus section Nigri reveals drivers in fungal speciation.</title>
        <authorList>
            <consortium name="DOE Joint Genome Institute"/>
            <person name="Vesth T.C."/>
            <person name="Nybo J."/>
            <person name="Theobald S."/>
            <person name="Brandl J."/>
            <person name="Frisvad J.C."/>
            <person name="Nielsen K.F."/>
            <person name="Lyhne E.K."/>
            <person name="Kogle M.E."/>
            <person name="Kuo A."/>
            <person name="Riley R."/>
            <person name="Clum A."/>
            <person name="Nolan M."/>
            <person name="Lipzen A."/>
            <person name="Salamov A."/>
            <person name="Henrissat B."/>
            <person name="Wiebenga A."/>
            <person name="De Vries R.P."/>
            <person name="Grigoriev I.V."/>
            <person name="Mortensen U.H."/>
            <person name="Andersen M.R."/>
            <person name="Baker S.E."/>
        </authorList>
    </citation>
    <scope>NUCLEOTIDE SEQUENCE [LARGE SCALE GENOMIC DNA]</scope>
    <source>
        <strain evidence="3 4">JOP 1030-1</strain>
    </source>
</reference>
<name>A0A318ZK12_9EURO</name>
<accession>A0A318ZK12</accession>
<feature type="domain" description="C2H2-type" evidence="2">
    <location>
        <begin position="180"/>
        <end position="207"/>
    </location>
</feature>
<evidence type="ECO:0000313" key="3">
    <source>
        <dbReference type="EMBL" id="PYH44893.1"/>
    </source>
</evidence>
<evidence type="ECO:0000256" key="1">
    <source>
        <dbReference type="SAM" id="MobiDB-lite"/>
    </source>
</evidence>
<feature type="compositionally biased region" description="Basic and acidic residues" evidence="1">
    <location>
        <begin position="595"/>
        <end position="605"/>
    </location>
</feature>
<keyword evidence="4" id="KW-1185">Reference proteome</keyword>
<feature type="compositionally biased region" description="Polar residues" evidence="1">
    <location>
        <begin position="364"/>
        <end position="375"/>
    </location>
</feature>
<dbReference type="SMART" id="SM00355">
    <property type="entry name" value="ZnF_C2H2"/>
    <property type="match status" value="2"/>
</dbReference>
<feature type="compositionally biased region" description="Polar residues" evidence="1">
    <location>
        <begin position="425"/>
        <end position="437"/>
    </location>
</feature>
<feature type="compositionally biased region" description="Basic and acidic residues" evidence="1">
    <location>
        <begin position="438"/>
        <end position="449"/>
    </location>
</feature>
<dbReference type="Proteomes" id="UP000248349">
    <property type="component" value="Unassembled WGS sequence"/>
</dbReference>
<dbReference type="RefSeq" id="XP_025430875.1">
    <property type="nucleotide sequence ID" value="XM_025578553.1"/>
</dbReference>
<protein>
    <recommendedName>
        <fullName evidence="2">C2H2-type domain-containing protein</fullName>
    </recommendedName>
</protein>
<feature type="region of interest" description="Disordered" evidence="1">
    <location>
        <begin position="424"/>
        <end position="479"/>
    </location>
</feature>
<dbReference type="AlphaFoldDB" id="A0A318ZK12"/>
<sequence length="877" mass="97254">MAISCLPYPKKSIQWFVSQSGESTVPQSNFDVQQQSPSSINSFGSPSISLSPADDVLHHELDIPLFPNDSTSSQAGLQTPFYNGFSATNSGNDHTVHGPLYSYSAPALQSSSELYQDELKLAVEHLVNTVRLSVVKCQVPQLHDAKDLLRVTLHKLDRLIQEQIDLSQSLADTGSRASKFICLLCVSGQRKLYNNRPSFRRHVADEHYPRFIYRCLDDTCAWKTRRKDKVHLHLRNNHGFQWRATREQINLVETRVPPPRACGQCRQPVDSWEGYFKCVSEHCRVAGTGSASTSASQSRRNSDDRGQGSGGPGNNESQYPGISFGPSNDQAPSASGNGENTFFGTGYHNRQYVNPMTYRGKSSAPATPHNTNSGIVSDADVSRPLGFEDSLLKETRCHGPTSLMTHHRAMVKGVNSATCCRDTARQVSGPQESQPSKCRTEDSNKREYPEGPPQSKLLSRQVEKLRREQSEGQPEKPENKCTACGHVFDLCPRCRQSKPLSGTCHQCADQICHITGFKEVESCRSSNWASDVDGQHTLINPVSGATSSLPSAKSLLRSGAPGRTMKSLERSEKFLSEGVSSVSHELVDSSQSGEAKPDGQNHEHCTPQQRSFLKAIPSIDTNVAISAKIPAAKELAANLHTQEMCLSAKMHELPISAPAPTPPKKVHEQGTFIKPMALDITRRSRIRLCSPSIRESSSPCWAKERATRKKGTAMLRSRLHIVDELLALRATTIKRRTKRKCLTDRAPTAGDPDLLTACACPDLANSEEVVSTLLDAVMMLDTFVIVIIISVWIATVVPDTEGQRELMLVMWSYIIRFSRAHQSVYGYRADSMAADGRPWCIGIGHYWYCHALLWFHHIFPRVTLYVCIFVVQHLRII</sequence>
<feature type="compositionally biased region" description="Polar residues" evidence="1">
    <location>
        <begin position="314"/>
        <end position="343"/>
    </location>
</feature>
<feature type="domain" description="C2H2-type" evidence="2">
    <location>
        <begin position="213"/>
        <end position="238"/>
    </location>
</feature>
<gene>
    <name evidence="3" type="ORF">BP01DRAFT_399438</name>
</gene>
<feature type="region of interest" description="Disordered" evidence="1">
    <location>
        <begin position="585"/>
        <end position="606"/>
    </location>
</feature>
<evidence type="ECO:0000259" key="2">
    <source>
        <dbReference type="SMART" id="SM00355"/>
    </source>
</evidence>
<feature type="compositionally biased region" description="Basic and acidic residues" evidence="1">
    <location>
        <begin position="461"/>
        <end position="479"/>
    </location>
</feature>
<organism evidence="3 4">
    <name type="scientific">Aspergillus saccharolyticus JOP 1030-1</name>
    <dbReference type="NCBI Taxonomy" id="1450539"/>
    <lineage>
        <taxon>Eukaryota</taxon>
        <taxon>Fungi</taxon>
        <taxon>Dikarya</taxon>
        <taxon>Ascomycota</taxon>
        <taxon>Pezizomycotina</taxon>
        <taxon>Eurotiomycetes</taxon>
        <taxon>Eurotiomycetidae</taxon>
        <taxon>Eurotiales</taxon>
        <taxon>Aspergillaceae</taxon>
        <taxon>Aspergillus</taxon>
        <taxon>Aspergillus subgen. Circumdati</taxon>
    </lineage>
</organism>
<proteinExistence type="predicted"/>
<dbReference type="GeneID" id="37079782"/>